<evidence type="ECO:0000256" key="1">
    <source>
        <dbReference type="ARBA" id="ARBA00022491"/>
    </source>
</evidence>
<dbReference type="InterPro" id="IPR001034">
    <property type="entry name" value="DeoR_HTH"/>
</dbReference>
<dbReference type="InterPro" id="IPR036390">
    <property type="entry name" value="WH_DNA-bd_sf"/>
</dbReference>
<dbReference type="PANTHER" id="PTHR30363:SF4">
    <property type="entry name" value="GLYCEROL-3-PHOSPHATE REGULON REPRESSOR"/>
    <property type="match status" value="1"/>
</dbReference>
<dbReference type="EMBL" id="JACHXX010000011">
    <property type="protein sequence ID" value="MBB3165674.1"/>
    <property type="molecule type" value="Genomic_DNA"/>
</dbReference>
<dbReference type="SUPFAM" id="SSF46785">
    <property type="entry name" value="Winged helix' DNA-binding domain"/>
    <property type="match status" value="1"/>
</dbReference>
<name>A0ABR6GHE7_9HYPH</name>
<dbReference type="PROSITE" id="PS51000">
    <property type="entry name" value="HTH_DEOR_2"/>
    <property type="match status" value="1"/>
</dbReference>
<proteinExistence type="predicted"/>
<accession>A0ABR6GHE7</accession>
<comment type="caution">
    <text evidence="5">The sequence shown here is derived from an EMBL/GenBank/DDBJ whole genome shotgun (WGS) entry which is preliminary data.</text>
</comment>
<dbReference type="Pfam" id="PF08220">
    <property type="entry name" value="HTH_DeoR"/>
    <property type="match status" value="1"/>
</dbReference>
<sequence>MAPPEVVMSEVGKPVPNIDLVQPEQYQLLMKPEFSLSRREVILERLAAGQSVVAATLALEFDVSEDAIRRDLRALAAEGLCRRVYGGALPLARPAQPISARINSDLKRKRQLARVAAELVRPGELVFMDCGSTNLAMVDFLPKDIGVIVATNSVDISAAVAKRGGMGLITIGGSVDLAIGGAVDATAVAVIRETNFDLAFVGGCAIAIGFGIAANDHADATFKKMVIKQSRRCALLALTEKFSEEAPYRVGGPSDFDCLVVEANLDNELARELENEGFSLMRAGEGSDLATVDVGHNFGAAE</sequence>
<feature type="domain" description="HTH deoR-type" evidence="4">
    <location>
        <begin position="35"/>
        <end position="90"/>
    </location>
</feature>
<evidence type="ECO:0000256" key="2">
    <source>
        <dbReference type="ARBA" id="ARBA00023015"/>
    </source>
</evidence>
<dbReference type="PRINTS" id="PR00037">
    <property type="entry name" value="HTHLACR"/>
</dbReference>
<reference evidence="5 6" key="1">
    <citation type="submission" date="2020-08" db="EMBL/GenBank/DDBJ databases">
        <title>Genomic Encyclopedia of Type Strains, Phase III (KMG-III): the genomes of soil and plant-associated and newly described type strains.</title>
        <authorList>
            <person name="Whitman W."/>
        </authorList>
    </citation>
    <scope>NUCLEOTIDE SEQUENCE [LARGE SCALE GENOMIC DNA]</scope>
    <source>
        <strain evidence="5 6">CECT 8280</strain>
    </source>
</reference>
<evidence type="ECO:0000313" key="5">
    <source>
        <dbReference type="EMBL" id="MBB3165674.1"/>
    </source>
</evidence>
<evidence type="ECO:0000313" key="6">
    <source>
        <dbReference type="Proteomes" id="UP000542811"/>
    </source>
</evidence>
<dbReference type="SMART" id="SM00420">
    <property type="entry name" value="HTH_DEOR"/>
    <property type="match status" value="1"/>
</dbReference>
<dbReference type="RefSeq" id="WP_245310514.1">
    <property type="nucleotide sequence ID" value="NZ_JAAXQQ010000009.1"/>
</dbReference>
<keyword evidence="3" id="KW-0804">Transcription</keyword>
<organism evidence="5 6">
    <name type="scientific">Rhizobium laguerreae</name>
    <dbReference type="NCBI Taxonomy" id="1076926"/>
    <lineage>
        <taxon>Bacteria</taxon>
        <taxon>Pseudomonadati</taxon>
        <taxon>Pseudomonadota</taxon>
        <taxon>Alphaproteobacteria</taxon>
        <taxon>Hyphomicrobiales</taxon>
        <taxon>Rhizobiaceae</taxon>
        <taxon>Rhizobium/Agrobacterium group</taxon>
        <taxon>Rhizobium</taxon>
    </lineage>
</organism>
<evidence type="ECO:0000256" key="3">
    <source>
        <dbReference type="ARBA" id="ARBA00023163"/>
    </source>
</evidence>
<gene>
    <name evidence="5" type="ORF">FHS25_006184</name>
</gene>
<dbReference type="Proteomes" id="UP000542811">
    <property type="component" value="Unassembled WGS sequence"/>
</dbReference>
<keyword evidence="6" id="KW-1185">Reference proteome</keyword>
<dbReference type="InterPro" id="IPR037171">
    <property type="entry name" value="NagB/RpiA_transferase-like"/>
</dbReference>
<evidence type="ECO:0000259" key="4">
    <source>
        <dbReference type="PROSITE" id="PS51000"/>
    </source>
</evidence>
<dbReference type="InterPro" id="IPR050313">
    <property type="entry name" value="Carb_Metab_HTH_regulators"/>
</dbReference>
<dbReference type="InterPro" id="IPR014036">
    <property type="entry name" value="DeoR-like_C"/>
</dbReference>
<dbReference type="PANTHER" id="PTHR30363">
    <property type="entry name" value="HTH-TYPE TRANSCRIPTIONAL REGULATOR SRLR-RELATED"/>
    <property type="match status" value="1"/>
</dbReference>
<protein>
    <submittedName>
        <fullName evidence="5">DeoR/GlpR family transcriptional regulator of sugar metabolism</fullName>
    </submittedName>
</protein>
<keyword evidence="2" id="KW-0805">Transcription regulation</keyword>
<dbReference type="SUPFAM" id="SSF100950">
    <property type="entry name" value="NagB/RpiA/CoA transferase-like"/>
    <property type="match status" value="1"/>
</dbReference>
<dbReference type="SMART" id="SM01134">
    <property type="entry name" value="DeoRC"/>
    <property type="match status" value="1"/>
</dbReference>
<dbReference type="Pfam" id="PF00455">
    <property type="entry name" value="DeoRC"/>
    <property type="match status" value="1"/>
</dbReference>
<keyword evidence="1" id="KW-0678">Repressor</keyword>